<proteinExistence type="predicted"/>
<dbReference type="PANTHER" id="PTHR47723">
    <property type="entry name" value="OS05G0353850 PROTEIN"/>
    <property type="match status" value="1"/>
</dbReference>
<protein>
    <recommendedName>
        <fullName evidence="1">RNase H type-1 domain-containing protein</fullName>
    </recommendedName>
</protein>
<dbReference type="InterPro" id="IPR053151">
    <property type="entry name" value="RNase_H-like"/>
</dbReference>
<evidence type="ECO:0000313" key="2">
    <source>
        <dbReference type="RefSeq" id="XP_016494829.1"/>
    </source>
</evidence>
<evidence type="ECO:0000259" key="1">
    <source>
        <dbReference type="Pfam" id="PF13456"/>
    </source>
</evidence>
<dbReference type="InterPro" id="IPR012337">
    <property type="entry name" value="RNaseH-like_sf"/>
</dbReference>
<dbReference type="GO" id="GO:0004523">
    <property type="term" value="F:RNA-DNA hybrid ribonuclease activity"/>
    <property type="evidence" value="ECO:0007669"/>
    <property type="project" value="InterPro"/>
</dbReference>
<reference evidence="2" key="1">
    <citation type="submission" date="2025-08" db="UniProtKB">
        <authorList>
            <consortium name="RefSeq"/>
        </authorList>
    </citation>
    <scope>IDENTIFICATION</scope>
</reference>
<dbReference type="OrthoDB" id="1305444at2759"/>
<dbReference type="InterPro" id="IPR044730">
    <property type="entry name" value="RNase_H-like_dom_plant"/>
</dbReference>
<accession>A0A1S4C1B0</accession>
<dbReference type="InterPro" id="IPR036397">
    <property type="entry name" value="RNaseH_sf"/>
</dbReference>
<sequence>METTWEKMQRIIDQPITHRMCKVVKWSRPPPFYYKLNSDGSCVEGAYGPGGVIRDCNETLVMAYSMYLGQGMSNRAEGHAMLLGLQYCISRGLDKTIVEADSKVLVSVVNEESSTLWRLLQIVDKIK</sequence>
<dbReference type="Pfam" id="PF13456">
    <property type="entry name" value="RVT_3"/>
    <property type="match status" value="1"/>
</dbReference>
<dbReference type="CDD" id="cd06222">
    <property type="entry name" value="RNase_H_like"/>
    <property type="match status" value="1"/>
</dbReference>
<dbReference type="InterPro" id="IPR002156">
    <property type="entry name" value="RNaseH_domain"/>
</dbReference>
<dbReference type="KEGG" id="nta:107814020"/>
<dbReference type="RefSeq" id="XP_016494829.1">
    <property type="nucleotide sequence ID" value="XM_016639343.1"/>
</dbReference>
<dbReference type="PANTHER" id="PTHR47723:SF19">
    <property type="entry name" value="POLYNUCLEOTIDYL TRANSFERASE, RIBONUCLEASE H-LIKE SUPERFAMILY PROTEIN"/>
    <property type="match status" value="1"/>
</dbReference>
<dbReference type="SUPFAM" id="SSF53098">
    <property type="entry name" value="Ribonuclease H-like"/>
    <property type="match status" value="1"/>
</dbReference>
<dbReference type="Gene3D" id="3.30.420.10">
    <property type="entry name" value="Ribonuclease H-like superfamily/Ribonuclease H"/>
    <property type="match status" value="1"/>
</dbReference>
<dbReference type="AlphaFoldDB" id="A0A1S4C1B0"/>
<gene>
    <name evidence="2" type="primary">LOC107814020</name>
</gene>
<dbReference type="GO" id="GO:0003676">
    <property type="term" value="F:nucleic acid binding"/>
    <property type="evidence" value="ECO:0007669"/>
    <property type="project" value="InterPro"/>
</dbReference>
<organism evidence="2">
    <name type="scientific">Nicotiana tabacum</name>
    <name type="common">Common tobacco</name>
    <dbReference type="NCBI Taxonomy" id="4097"/>
    <lineage>
        <taxon>Eukaryota</taxon>
        <taxon>Viridiplantae</taxon>
        <taxon>Streptophyta</taxon>
        <taxon>Embryophyta</taxon>
        <taxon>Tracheophyta</taxon>
        <taxon>Spermatophyta</taxon>
        <taxon>Magnoliopsida</taxon>
        <taxon>eudicotyledons</taxon>
        <taxon>Gunneridae</taxon>
        <taxon>Pentapetalae</taxon>
        <taxon>asterids</taxon>
        <taxon>lamiids</taxon>
        <taxon>Solanales</taxon>
        <taxon>Solanaceae</taxon>
        <taxon>Nicotianoideae</taxon>
        <taxon>Nicotianeae</taxon>
        <taxon>Nicotiana</taxon>
    </lineage>
</organism>
<name>A0A1S4C1B0_TOBAC</name>
<feature type="domain" description="RNase H type-1" evidence="1">
    <location>
        <begin position="37"/>
        <end position="126"/>
    </location>
</feature>
<dbReference type="OMA" id="NCINDSW"/>
<dbReference type="PaxDb" id="4097-A0A1S4C1B0"/>